<evidence type="ECO:0000313" key="2">
    <source>
        <dbReference type="EMBL" id="SDB85913.1"/>
    </source>
</evidence>
<sequence>MALFSFIQLYPTFSSVSISKAWILNDLYVDKDHRRQGIAEHLMTKAIEWGQITQAKYLALETGLDNLAAQTLYKRMGFIEQNQTMFFEFPY</sequence>
<gene>
    <name evidence="2" type="ORF">SAMN05421733_102287</name>
</gene>
<dbReference type="STRING" id="1219383.SAMN05421733_102287"/>
<dbReference type="Proteomes" id="UP000242501">
    <property type="component" value="Unassembled WGS sequence"/>
</dbReference>
<dbReference type="PANTHER" id="PTHR43072">
    <property type="entry name" value="N-ACETYLTRANSFERASE"/>
    <property type="match status" value="1"/>
</dbReference>
<dbReference type="InterPro" id="IPR000182">
    <property type="entry name" value="GNAT_dom"/>
</dbReference>
<dbReference type="Gene3D" id="3.40.630.30">
    <property type="match status" value="1"/>
</dbReference>
<organism evidence="2 3">
    <name type="scientific">Acinetobacter boissieri</name>
    <dbReference type="NCBI Taxonomy" id="1219383"/>
    <lineage>
        <taxon>Bacteria</taxon>
        <taxon>Pseudomonadati</taxon>
        <taxon>Pseudomonadota</taxon>
        <taxon>Gammaproteobacteria</taxon>
        <taxon>Moraxellales</taxon>
        <taxon>Moraxellaceae</taxon>
        <taxon>Acinetobacter</taxon>
    </lineage>
</organism>
<keyword evidence="2" id="KW-0808">Transferase</keyword>
<dbReference type="GO" id="GO:0016747">
    <property type="term" value="F:acyltransferase activity, transferring groups other than amino-acyl groups"/>
    <property type="evidence" value="ECO:0007669"/>
    <property type="project" value="InterPro"/>
</dbReference>
<dbReference type="AlphaFoldDB" id="A0A1G6GVM3"/>
<protein>
    <submittedName>
        <fullName evidence="2">Acetyltransferase (GNAT) family protein</fullName>
    </submittedName>
</protein>
<dbReference type="EMBL" id="FMYL01000002">
    <property type="protein sequence ID" value="SDB85913.1"/>
    <property type="molecule type" value="Genomic_DNA"/>
</dbReference>
<keyword evidence="3" id="KW-1185">Reference proteome</keyword>
<reference evidence="3" key="1">
    <citation type="submission" date="2016-09" db="EMBL/GenBank/DDBJ databases">
        <authorList>
            <person name="Varghese N."/>
            <person name="Submissions S."/>
        </authorList>
    </citation>
    <scope>NUCLEOTIDE SEQUENCE [LARGE SCALE GENOMIC DNA]</scope>
    <source>
        <strain evidence="3">ANC 4422</strain>
    </source>
</reference>
<feature type="domain" description="N-acetyltransferase" evidence="1">
    <location>
        <begin position="1"/>
        <end position="91"/>
    </location>
</feature>
<dbReference type="PANTHER" id="PTHR43072:SF60">
    <property type="entry name" value="L-2,4-DIAMINOBUTYRIC ACID ACETYLTRANSFERASE"/>
    <property type="match status" value="1"/>
</dbReference>
<accession>A0A1G6GVM3</accession>
<dbReference type="PROSITE" id="PS51186">
    <property type="entry name" value="GNAT"/>
    <property type="match status" value="1"/>
</dbReference>
<dbReference type="SUPFAM" id="SSF55729">
    <property type="entry name" value="Acyl-CoA N-acyltransferases (Nat)"/>
    <property type="match status" value="1"/>
</dbReference>
<evidence type="ECO:0000259" key="1">
    <source>
        <dbReference type="PROSITE" id="PS51186"/>
    </source>
</evidence>
<dbReference type="InterPro" id="IPR016181">
    <property type="entry name" value="Acyl_CoA_acyltransferase"/>
</dbReference>
<name>A0A1G6GVM3_9GAMM</name>
<evidence type="ECO:0000313" key="3">
    <source>
        <dbReference type="Proteomes" id="UP000242501"/>
    </source>
</evidence>
<dbReference type="CDD" id="cd04301">
    <property type="entry name" value="NAT_SF"/>
    <property type="match status" value="1"/>
</dbReference>
<proteinExistence type="predicted"/>
<dbReference type="Pfam" id="PF00583">
    <property type="entry name" value="Acetyltransf_1"/>
    <property type="match status" value="1"/>
</dbReference>